<dbReference type="InterPro" id="IPR050481">
    <property type="entry name" value="UDP-glycosyltransf_plant"/>
</dbReference>
<dbReference type="FunFam" id="3.40.50.2000:FF:000095">
    <property type="entry name" value="Glycosyltransferase"/>
    <property type="match status" value="1"/>
</dbReference>
<dbReference type="PANTHER" id="PTHR48048:SF30">
    <property type="entry name" value="GLYCOSYLTRANSFERASE"/>
    <property type="match status" value="1"/>
</dbReference>
<dbReference type="CDD" id="cd03784">
    <property type="entry name" value="GT1_Gtf-like"/>
    <property type="match status" value="1"/>
</dbReference>
<dbReference type="EMBL" id="QPKB01000004">
    <property type="protein sequence ID" value="RWR82326.1"/>
    <property type="molecule type" value="Genomic_DNA"/>
</dbReference>
<dbReference type="PANTHER" id="PTHR48048">
    <property type="entry name" value="GLYCOSYLTRANSFERASE"/>
    <property type="match status" value="1"/>
</dbReference>
<evidence type="ECO:0000256" key="2">
    <source>
        <dbReference type="ARBA" id="ARBA00022676"/>
    </source>
</evidence>
<dbReference type="SUPFAM" id="SSF53756">
    <property type="entry name" value="UDP-Glycosyltransferase/glycogen phosphorylase"/>
    <property type="match status" value="1"/>
</dbReference>
<dbReference type="OrthoDB" id="5835829at2759"/>
<dbReference type="Gene3D" id="3.40.50.2000">
    <property type="entry name" value="Glycogen Phosphorylase B"/>
    <property type="match status" value="2"/>
</dbReference>
<gene>
    <name evidence="4" type="ORF">CKAN_01104200</name>
</gene>
<evidence type="ECO:0000313" key="5">
    <source>
        <dbReference type="Proteomes" id="UP000283530"/>
    </source>
</evidence>
<dbReference type="AlphaFoldDB" id="A0A3S3QBU6"/>
<dbReference type="Proteomes" id="UP000283530">
    <property type="component" value="Unassembled WGS sequence"/>
</dbReference>
<name>A0A3S3QBU6_9MAGN</name>
<comment type="similarity">
    <text evidence="1">Belongs to the UDP-glycosyltransferase family.</text>
</comment>
<organism evidence="4 5">
    <name type="scientific">Cinnamomum micranthum f. kanehirae</name>
    <dbReference type="NCBI Taxonomy" id="337451"/>
    <lineage>
        <taxon>Eukaryota</taxon>
        <taxon>Viridiplantae</taxon>
        <taxon>Streptophyta</taxon>
        <taxon>Embryophyta</taxon>
        <taxon>Tracheophyta</taxon>
        <taxon>Spermatophyta</taxon>
        <taxon>Magnoliopsida</taxon>
        <taxon>Magnoliidae</taxon>
        <taxon>Laurales</taxon>
        <taxon>Lauraceae</taxon>
        <taxon>Cinnamomum</taxon>
    </lineage>
</organism>
<accession>A0A3S3QBU6</accession>
<evidence type="ECO:0000313" key="4">
    <source>
        <dbReference type="EMBL" id="RWR82326.1"/>
    </source>
</evidence>
<keyword evidence="5" id="KW-1185">Reference proteome</keyword>
<evidence type="ECO:0000256" key="1">
    <source>
        <dbReference type="ARBA" id="ARBA00009995"/>
    </source>
</evidence>
<proteinExistence type="inferred from homology"/>
<keyword evidence="3 4" id="KW-0808">Transferase</keyword>
<keyword evidence="2" id="KW-0328">Glycosyltransferase</keyword>
<dbReference type="GO" id="GO:0035251">
    <property type="term" value="F:UDP-glucosyltransferase activity"/>
    <property type="evidence" value="ECO:0007669"/>
    <property type="project" value="InterPro"/>
</dbReference>
<sequence length="339" mass="37655">MKETIILYPSPGIGHLVSMVELGKHFLQLNPRLSITIFLTPAPFNTGSTSPYIQRIESTFPSISFHHLPPISLPLHSHHYHNETLLTFRLLRLNNPHVHQFLLPIASSVRVRALLFDFFCHPVLDVTATLRIPSYCFYTSSASCLAALLHLPTFHRLTQTSFKDLGDTLLDFPGLPPLPASDSPLAPTNREDDMYREFFATATALPRASGILINTFESLEPRAVEALRSGACIVDGRTPPIYCIGPLIAEAERRGAGGAGCLDWLDSQPSRSVVFLCFGSLGLFSASQLKEIAIGLERSGKRFLCGWCAVRPPTTTPDRTWSPCCRRGSWSERERGGWW</sequence>
<comment type="caution">
    <text evidence="4">The sequence shown here is derived from an EMBL/GenBank/DDBJ whole genome shotgun (WGS) entry which is preliminary data.</text>
</comment>
<reference evidence="4 5" key="1">
    <citation type="journal article" date="2019" name="Nat. Plants">
        <title>Stout camphor tree genome fills gaps in understanding of flowering plant genome evolution.</title>
        <authorList>
            <person name="Chaw S.M."/>
            <person name="Liu Y.C."/>
            <person name="Wu Y.W."/>
            <person name="Wang H.Y."/>
            <person name="Lin C.I."/>
            <person name="Wu C.S."/>
            <person name="Ke H.M."/>
            <person name="Chang L.Y."/>
            <person name="Hsu C.Y."/>
            <person name="Yang H.T."/>
            <person name="Sudianto E."/>
            <person name="Hsu M.H."/>
            <person name="Wu K.P."/>
            <person name="Wang L.N."/>
            <person name="Leebens-Mack J.H."/>
            <person name="Tsai I.J."/>
        </authorList>
    </citation>
    <scope>NUCLEOTIDE SEQUENCE [LARGE SCALE GENOMIC DNA]</scope>
    <source>
        <strain evidence="5">cv. Chaw 1501</strain>
        <tissue evidence="4">Young leaves</tissue>
    </source>
</reference>
<protein>
    <submittedName>
        <fullName evidence="4">UDP-glycosyltransferase 88A1</fullName>
    </submittedName>
</protein>
<dbReference type="InterPro" id="IPR002213">
    <property type="entry name" value="UDP_glucos_trans"/>
</dbReference>
<evidence type="ECO:0000256" key="3">
    <source>
        <dbReference type="ARBA" id="ARBA00022679"/>
    </source>
</evidence>